<dbReference type="HOGENOM" id="CLU_2509880_0_0_4"/>
<evidence type="ECO:0000313" key="3">
    <source>
        <dbReference type="Proteomes" id="UP000000644"/>
    </source>
</evidence>
<sequence>MPCPAGAKVRSTAALLVYEADRLAINKIAASAYAASTKSRFSLKNQPRTASTQRKHRLQRRQQLLQRRRMHGTQALHQPHLVQRA</sequence>
<reference evidence="3" key="1">
    <citation type="journal article" date="2009" name="Environ. Microbiol.">
        <title>The genome of Polaromonas naphthalenivorans strain CJ2, isolated from coal tar-contaminated sediment, reveals physiological and metabolic versatility and evolution through extensive horizontal gene transfer.</title>
        <authorList>
            <person name="Yagi J.M."/>
            <person name="Sims D."/>
            <person name="Brettin T."/>
            <person name="Bruce D."/>
            <person name="Madsen E.L."/>
        </authorList>
    </citation>
    <scope>NUCLEOTIDE SEQUENCE [LARGE SCALE GENOMIC DNA]</scope>
    <source>
        <strain evidence="3">CJ2</strain>
    </source>
</reference>
<keyword evidence="3" id="KW-1185">Reference proteome</keyword>
<evidence type="ECO:0000256" key="1">
    <source>
        <dbReference type="SAM" id="MobiDB-lite"/>
    </source>
</evidence>
<organism evidence="2 3">
    <name type="scientific">Polaromonas naphthalenivorans (strain CJ2)</name>
    <dbReference type="NCBI Taxonomy" id="365044"/>
    <lineage>
        <taxon>Bacteria</taxon>
        <taxon>Pseudomonadati</taxon>
        <taxon>Pseudomonadota</taxon>
        <taxon>Betaproteobacteria</taxon>
        <taxon>Burkholderiales</taxon>
        <taxon>Comamonadaceae</taxon>
        <taxon>Polaromonas</taxon>
    </lineage>
</organism>
<name>A1VJ80_POLNA</name>
<proteinExistence type="predicted"/>
<evidence type="ECO:0000313" key="2">
    <source>
        <dbReference type="EMBL" id="ABM35708.1"/>
    </source>
</evidence>
<dbReference type="Proteomes" id="UP000000644">
    <property type="component" value="Chromosome"/>
</dbReference>
<feature type="compositionally biased region" description="Polar residues" evidence="1">
    <location>
        <begin position="37"/>
        <end position="52"/>
    </location>
</feature>
<gene>
    <name evidence="2" type="ordered locus">Pnap_0385</name>
</gene>
<protein>
    <submittedName>
        <fullName evidence="2">Uncharacterized protein</fullName>
    </submittedName>
</protein>
<accession>A1VJ80</accession>
<dbReference type="EMBL" id="CP000529">
    <property type="protein sequence ID" value="ABM35708.1"/>
    <property type="molecule type" value="Genomic_DNA"/>
</dbReference>
<dbReference type="AlphaFoldDB" id="A1VJ80"/>
<feature type="compositionally biased region" description="Basic residues" evidence="1">
    <location>
        <begin position="53"/>
        <end position="71"/>
    </location>
</feature>
<feature type="region of interest" description="Disordered" evidence="1">
    <location>
        <begin position="36"/>
        <end position="85"/>
    </location>
</feature>
<dbReference type="KEGG" id="pna:Pnap_0385"/>